<comment type="caution">
    <text evidence="15">The sequence shown here is derived from an EMBL/GenBank/DDBJ whole genome shotgun (WGS) entry which is preliminary data.</text>
</comment>
<evidence type="ECO:0000256" key="6">
    <source>
        <dbReference type="ARBA" id="ARBA00022801"/>
    </source>
</evidence>
<dbReference type="Gene3D" id="3.40.50.200">
    <property type="entry name" value="Peptidase S8/S53 domain"/>
    <property type="match status" value="1"/>
</dbReference>
<evidence type="ECO:0000256" key="1">
    <source>
        <dbReference type="ARBA" id="ARBA00011073"/>
    </source>
</evidence>
<evidence type="ECO:0000313" key="15">
    <source>
        <dbReference type="EMBL" id="MEB3429041.1"/>
    </source>
</evidence>
<evidence type="ECO:0000259" key="13">
    <source>
        <dbReference type="Pfam" id="PF02225"/>
    </source>
</evidence>
<evidence type="ECO:0000256" key="8">
    <source>
        <dbReference type="PIRSR" id="PIRSR615500-1"/>
    </source>
</evidence>
<dbReference type="PROSITE" id="PS51892">
    <property type="entry name" value="SUBTILASE"/>
    <property type="match status" value="1"/>
</dbReference>
<name>A0AAW9MSA4_9FIRM</name>
<evidence type="ECO:0000259" key="12">
    <source>
        <dbReference type="Pfam" id="PF00082"/>
    </source>
</evidence>
<keyword evidence="4 11" id="KW-0732">Signal</keyword>
<dbReference type="EMBL" id="JAYKOT010000003">
    <property type="protein sequence ID" value="MEB3429041.1"/>
    <property type="molecule type" value="Genomic_DNA"/>
</dbReference>
<dbReference type="SUPFAM" id="SSF52025">
    <property type="entry name" value="PA domain"/>
    <property type="match status" value="1"/>
</dbReference>
<evidence type="ECO:0000256" key="2">
    <source>
        <dbReference type="ARBA" id="ARBA00022525"/>
    </source>
</evidence>
<dbReference type="PRINTS" id="PR00723">
    <property type="entry name" value="SUBTILISIN"/>
</dbReference>
<dbReference type="PANTHER" id="PTHR43399">
    <property type="entry name" value="SUBTILISIN-RELATED"/>
    <property type="match status" value="1"/>
</dbReference>
<keyword evidence="3 9" id="KW-0645">Protease</keyword>
<proteinExistence type="inferred from homology"/>
<evidence type="ECO:0000259" key="14">
    <source>
        <dbReference type="Pfam" id="PF05738"/>
    </source>
</evidence>
<reference evidence="15 16" key="1">
    <citation type="submission" date="2024-01" db="EMBL/GenBank/DDBJ databases">
        <title>Complete genome sequence of Citroniella saccharovorans strain M6.X9, isolated from human fecal sample.</title>
        <authorList>
            <person name="Cheng G."/>
            <person name="Westerholm M."/>
            <person name="Schnurer A."/>
        </authorList>
    </citation>
    <scope>NUCLEOTIDE SEQUENCE [LARGE SCALE GENOMIC DNA]</scope>
    <source>
        <strain evidence="15 16">DSM 29873</strain>
    </source>
</reference>
<dbReference type="PROSITE" id="PS00136">
    <property type="entry name" value="SUBTILASE_ASP"/>
    <property type="match status" value="1"/>
</dbReference>
<protein>
    <submittedName>
        <fullName evidence="15">S8 family serine peptidase</fullName>
    </submittedName>
</protein>
<dbReference type="Pfam" id="PF05738">
    <property type="entry name" value="Cna_B"/>
    <property type="match status" value="3"/>
</dbReference>
<organism evidence="15 16">
    <name type="scientific">Citroniella saccharovorans</name>
    <dbReference type="NCBI Taxonomy" id="2053367"/>
    <lineage>
        <taxon>Bacteria</taxon>
        <taxon>Bacillati</taxon>
        <taxon>Bacillota</taxon>
        <taxon>Tissierellia</taxon>
        <taxon>Tissierellales</taxon>
        <taxon>Peptoniphilaceae</taxon>
        <taxon>Citroniella</taxon>
    </lineage>
</organism>
<dbReference type="GO" id="GO:0004252">
    <property type="term" value="F:serine-type endopeptidase activity"/>
    <property type="evidence" value="ECO:0007669"/>
    <property type="project" value="UniProtKB-UniRule"/>
</dbReference>
<dbReference type="InterPro" id="IPR023827">
    <property type="entry name" value="Peptidase_S8_Asp-AS"/>
</dbReference>
<keyword evidence="5" id="KW-0677">Repeat</keyword>
<keyword evidence="7 9" id="KW-0720">Serine protease</keyword>
<dbReference type="Proteomes" id="UP001357733">
    <property type="component" value="Unassembled WGS sequence"/>
</dbReference>
<keyword evidence="16" id="KW-1185">Reference proteome</keyword>
<dbReference type="InterPro" id="IPR015500">
    <property type="entry name" value="Peptidase_S8_subtilisin-rel"/>
</dbReference>
<dbReference type="CDD" id="cd00222">
    <property type="entry name" value="CollagenBindB"/>
    <property type="match status" value="2"/>
</dbReference>
<dbReference type="InterPro" id="IPR023828">
    <property type="entry name" value="Peptidase_S8_Ser-AS"/>
</dbReference>
<dbReference type="InterPro" id="IPR051048">
    <property type="entry name" value="Peptidase_S8/S53_subtilisin"/>
</dbReference>
<evidence type="ECO:0000256" key="3">
    <source>
        <dbReference type="ARBA" id="ARBA00022670"/>
    </source>
</evidence>
<accession>A0AAW9MSA4</accession>
<dbReference type="InterPro" id="IPR034216">
    <property type="entry name" value="C5a_Peptidase"/>
</dbReference>
<feature type="domain" description="CNA-B" evidence="14">
    <location>
        <begin position="1391"/>
        <end position="1478"/>
    </location>
</feature>
<feature type="domain" description="CNA-B" evidence="14">
    <location>
        <begin position="1496"/>
        <end position="1570"/>
    </location>
</feature>
<dbReference type="InterPro" id="IPR022398">
    <property type="entry name" value="Peptidase_S8_His-AS"/>
</dbReference>
<feature type="domain" description="Peptidase S8/S53" evidence="12">
    <location>
        <begin position="189"/>
        <end position="651"/>
    </location>
</feature>
<dbReference type="InterPro" id="IPR046450">
    <property type="entry name" value="PA_dom_sf"/>
</dbReference>
<dbReference type="InterPro" id="IPR036852">
    <property type="entry name" value="Peptidase_S8/S53_dom_sf"/>
</dbReference>
<dbReference type="InterPro" id="IPR008454">
    <property type="entry name" value="Collagen-bd_Cna-like_B-typ_dom"/>
</dbReference>
<dbReference type="Pfam" id="PF02225">
    <property type="entry name" value="PA"/>
    <property type="match status" value="1"/>
</dbReference>
<evidence type="ECO:0000256" key="5">
    <source>
        <dbReference type="ARBA" id="ARBA00022737"/>
    </source>
</evidence>
<sequence length="1604" mass="177153">MHQNKRLLSLLLAFVMVFSSIPFTFASEKVETSSQFDKFVDPKDKIDPNLLNDDSKEEKRVIIEFSKDPIIDRATKLGKSVGQLSKATYDSYSKEISNEQKSASKKIERTGARIDKSKTTEVILNQVTATASLEEIRKIAELPEVKNIFESRYYLRPEITPSMNNSDKLIKADEVWKRTISDGLTNIEGQGTVVAIVDTGIDFTHKDLKLTDPSKAKLTKEKVAQIGKDKGLSLFNNGADQAYYSDKVPYGFDYADGDKDFKDNKSAEPHGMHVAGTVGANGDPENGGIKGVAPETQLLGMKVFSDNAGLNGVYSDSYIVAIEDAIKLEADAINMSLGAPAGLYIGGSESPEQKVFKKATANGIVVAIAAGNDRNILDGTGLQMPKTNPDLGNVGSPSTYPESLSVASFENTHTWSNTIKISDGQNEMTYLASLVSASPLDKLPKEAEIVDVGLGKTEDYEGKEVAGKVALIQRGGITFTEKKDNAQKNGAIAAIVYNNKEGSFGMAIQGEVTIPLVSISQKDGEAIKANIDKIKVTFNGEKEFLENPEKDKMSVFSSWGPTSDLRMKPEITAPGGNIYSTLNDDTYGLMSGTSMATPHIAGASALLAQVLMDRGIAREDHNNYIKQLLMNTAEPIANPSGYTYSVMEQGAGLANVLNAINTKVRLNVTGTNDSENDPKLEIKSIGTESFEAVIELTNDSKEEIKFTPEVIALTEEIVDEKYTEKTTKVKASLDGDSEIVLNPNETKKVTYKVNFSGVERNQYIDGFILLKSENNPTLNVPFLGFYGDYSEPSATDGLVGFEESFFGKSYLTNKTGEFPLPIAEYKGEKVAFTNKSLGLNAIITFLRNAEVFRLAVEGPDGNEIKTINNFENNRKVYRISADNPPTTFDKWNYWDLSLRDGKLATEGEVYKVIFETKLNYDGKTQVKKYPLVPDYTGPEAQYLGYDEAKGEIVVTSKDALSGSLAIEVLDKDNKDDKTNSQLFKFRTEDAYKDFKEGGKIVFKLDDAFKDKENLVVYAYDRVTNKGKEVKVDFTKKIKADEDTGSTDDTIDDLKKLKAPYSISFITPSLARAMYDDKDPTKMIVAGNIGGAIDKDEIKSVQIDQIDTTTNKVIASGVGMPSNTKDGKVMFIGLIKPVPNPLIKLRVTIKADGRRDSVAAQIHLIDNEKPKMDVEAKCLTDGNIEFTFKVKDNFWHVEVYEQVPTSYGSWKDFQQVGVLDKSDGPLGGYGMEGEFTKVLPAQKGVNTYKFVARDLFGNESSRVVEVNTENGCGQEYKKSTQNISGIITFVNDNKAVRPTSLKLNLYKKGETEVLQSITVEPFKYSPDSTMWFYSFPDEVVVEDEEGNSFEYDVKLEEIPAGYEVSYGLVRSTSITLTYTGQVNPDDPNTTVITGEKKWVGDAPEERPEEITVGLYKGVTKPELIEKVTTNKEKGWKYSFSKVPVNDESGVPILYSVYEDEVEGYTSEWDKDNPYNIVNTKITGGGEDPGQVGDKEIKGKVFWVGDEGHEDKRPAEVTIKLYSGSYLNKKYVAETTTSADKNWEYTFKNLKKYDENNKFILYYLSGEAEGYHDSPLADSNASLDDVCLVYDGEEEPGDENQKRTKG</sequence>
<dbReference type="SUPFAM" id="SSF49478">
    <property type="entry name" value="Cna protein B-type domain"/>
    <property type="match status" value="2"/>
</dbReference>
<feature type="active site" description="Charge relay system" evidence="8 9">
    <location>
        <position position="270"/>
    </location>
</feature>
<dbReference type="CDD" id="cd07475">
    <property type="entry name" value="Peptidases_S8_C5a_Peptidase"/>
    <property type="match status" value="1"/>
</dbReference>
<dbReference type="RefSeq" id="WP_324619164.1">
    <property type="nucleotide sequence ID" value="NZ_JAYKOT010000003.1"/>
</dbReference>
<evidence type="ECO:0000256" key="4">
    <source>
        <dbReference type="ARBA" id="ARBA00022729"/>
    </source>
</evidence>
<evidence type="ECO:0000256" key="11">
    <source>
        <dbReference type="SAM" id="SignalP"/>
    </source>
</evidence>
<dbReference type="CDD" id="cd02133">
    <property type="entry name" value="PA_C5a_like"/>
    <property type="match status" value="1"/>
</dbReference>
<feature type="active site" description="Charge relay system" evidence="8 9">
    <location>
        <position position="198"/>
    </location>
</feature>
<dbReference type="Pfam" id="PF00082">
    <property type="entry name" value="Peptidase_S8"/>
    <property type="match status" value="1"/>
</dbReference>
<feature type="chain" id="PRO_5043679023" evidence="11">
    <location>
        <begin position="27"/>
        <end position="1604"/>
    </location>
</feature>
<evidence type="ECO:0000256" key="10">
    <source>
        <dbReference type="RuleBase" id="RU003355"/>
    </source>
</evidence>
<feature type="active site" description="Charge relay system" evidence="8 9">
    <location>
        <position position="594"/>
    </location>
</feature>
<dbReference type="SUPFAM" id="SSF52743">
    <property type="entry name" value="Subtilisin-like"/>
    <property type="match status" value="1"/>
</dbReference>
<dbReference type="PROSITE" id="PS00137">
    <property type="entry name" value="SUBTILASE_HIS"/>
    <property type="match status" value="1"/>
</dbReference>
<dbReference type="PROSITE" id="PS00138">
    <property type="entry name" value="SUBTILASE_SER"/>
    <property type="match status" value="1"/>
</dbReference>
<dbReference type="GO" id="GO:0006508">
    <property type="term" value="P:proteolysis"/>
    <property type="evidence" value="ECO:0007669"/>
    <property type="project" value="UniProtKB-KW"/>
</dbReference>
<dbReference type="InterPro" id="IPR000209">
    <property type="entry name" value="Peptidase_S8/S53_dom"/>
</dbReference>
<feature type="domain" description="PA" evidence="13">
    <location>
        <begin position="456"/>
        <end position="527"/>
    </location>
</feature>
<gene>
    <name evidence="15" type="ORF">VLK81_03220</name>
</gene>
<dbReference type="InterPro" id="IPR003137">
    <property type="entry name" value="PA_domain"/>
</dbReference>
<dbReference type="Gene3D" id="2.60.40.1140">
    <property type="entry name" value="Collagen-binding surface protein Cna, B-type domain"/>
    <property type="match status" value="3"/>
</dbReference>
<dbReference type="PANTHER" id="PTHR43399:SF4">
    <property type="entry name" value="CELL WALL-ASSOCIATED PROTEASE"/>
    <property type="match status" value="1"/>
</dbReference>
<keyword evidence="6 9" id="KW-0378">Hydrolase</keyword>
<feature type="domain" description="CNA-B" evidence="14">
    <location>
        <begin position="1290"/>
        <end position="1374"/>
    </location>
</feature>
<dbReference type="Gene3D" id="3.50.30.30">
    <property type="match status" value="1"/>
</dbReference>
<dbReference type="Gene3D" id="2.60.40.1710">
    <property type="entry name" value="Subtilisin-like superfamily"/>
    <property type="match status" value="1"/>
</dbReference>
<evidence type="ECO:0000256" key="9">
    <source>
        <dbReference type="PROSITE-ProRule" id="PRU01240"/>
    </source>
</evidence>
<comment type="similarity">
    <text evidence="1 9 10">Belongs to the peptidase S8 family.</text>
</comment>
<evidence type="ECO:0000256" key="7">
    <source>
        <dbReference type="ARBA" id="ARBA00022825"/>
    </source>
</evidence>
<feature type="signal peptide" evidence="11">
    <location>
        <begin position="1"/>
        <end position="26"/>
    </location>
</feature>
<keyword evidence="2" id="KW-0964">Secreted</keyword>
<evidence type="ECO:0000313" key="16">
    <source>
        <dbReference type="Proteomes" id="UP001357733"/>
    </source>
</evidence>